<reference evidence="1" key="1">
    <citation type="submission" date="2022-12" db="EMBL/GenBank/DDBJ databases">
        <authorList>
            <person name="Alioto T."/>
            <person name="Alioto T."/>
            <person name="Gomez Garrido J."/>
        </authorList>
    </citation>
    <scope>NUCLEOTIDE SEQUENCE</scope>
</reference>
<organism evidence="1 2">
    <name type="scientific">Podarcis lilfordi</name>
    <name type="common">Lilford's wall lizard</name>
    <dbReference type="NCBI Taxonomy" id="74358"/>
    <lineage>
        <taxon>Eukaryota</taxon>
        <taxon>Metazoa</taxon>
        <taxon>Chordata</taxon>
        <taxon>Craniata</taxon>
        <taxon>Vertebrata</taxon>
        <taxon>Euteleostomi</taxon>
        <taxon>Lepidosauria</taxon>
        <taxon>Squamata</taxon>
        <taxon>Bifurcata</taxon>
        <taxon>Unidentata</taxon>
        <taxon>Episquamata</taxon>
        <taxon>Laterata</taxon>
        <taxon>Lacertibaenia</taxon>
        <taxon>Lacertidae</taxon>
        <taxon>Podarcis</taxon>
    </lineage>
</organism>
<name>A0AA35PD87_9SAUR</name>
<dbReference type="AlphaFoldDB" id="A0AA35PD87"/>
<proteinExistence type="predicted"/>
<evidence type="ECO:0000313" key="1">
    <source>
        <dbReference type="EMBL" id="CAI5783999.1"/>
    </source>
</evidence>
<dbReference type="EMBL" id="OX395134">
    <property type="protein sequence ID" value="CAI5783999.1"/>
    <property type="molecule type" value="Genomic_DNA"/>
</dbReference>
<sequence length="72" mass="8554">MMLMLPSQSKTFHIPFFLDSQKFKGQVRLCGKRQRRVCFWEGESLKHSLLKQAPSQIVQHVLKQQLYKFAMD</sequence>
<accession>A0AA35PD87</accession>
<gene>
    <name evidence="1" type="ORF">PODLI_1B012749</name>
</gene>
<dbReference type="Proteomes" id="UP001178461">
    <property type="component" value="Chromosome 9"/>
</dbReference>
<evidence type="ECO:0000313" key="2">
    <source>
        <dbReference type="Proteomes" id="UP001178461"/>
    </source>
</evidence>
<protein>
    <submittedName>
        <fullName evidence="1">Uncharacterized protein</fullName>
    </submittedName>
</protein>
<keyword evidence="2" id="KW-1185">Reference proteome</keyword>